<keyword evidence="1" id="KW-0472">Membrane</keyword>
<dbReference type="HOGENOM" id="CLU_195407_0_0_6"/>
<sequence length="76" mass="8542">MLAIAQTVVLGLGLILVVSALGRYIHRTRNWNAVWQVWVGKLNDFNLAEFRVYRSGIVLLFAGILLRIVYLTLSGV</sequence>
<keyword evidence="3" id="KW-1185">Reference proteome</keyword>
<feature type="transmembrane region" description="Helical" evidence="1">
    <location>
        <begin position="52"/>
        <end position="73"/>
    </location>
</feature>
<reference evidence="2 3" key="1">
    <citation type="journal article" date="2010" name="Stand. Genomic Sci.">
        <title>Complete genome sequence of Ferrimonas balearica type strain (PAT).</title>
        <authorList>
            <person name="Nolan M."/>
            <person name="Sikorski J."/>
            <person name="Davenport K."/>
            <person name="Lucas S."/>
            <person name="Glavina Del Rio T."/>
            <person name="Tice H."/>
            <person name="Cheng J."/>
            <person name="Goodwin L."/>
            <person name="Pitluck S."/>
            <person name="Liolios K."/>
            <person name="Ivanova N."/>
            <person name="Mavromatis K."/>
            <person name="Ovchinnikova G."/>
            <person name="Pati A."/>
            <person name="Chen A."/>
            <person name="Palaniappan K."/>
            <person name="Land M."/>
            <person name="Hauser L."/>
            <person name="Chang Y."/>
            <person name="Jeffries C."/>
            <person name="Tapia R."/>
            <person name="Brettin T."/>
            <person name="Detter J."/>
            <person name="Han C."/>
            <person name="Yasawong M."/>
            <person name="Rohde M."/>
            <person name="Tindall B."/>
            <person name="Goker M."/>
            <person name="Woyke T."/>
            <person name="Bristow J."/>
            <person name="Eisen J."/>
            <person name="Markowitz V."/>
            <person name="Hugenholtz P."/>
            <person name="Kyrpides N."/>
            <person name="Klenk H."/>
            <person name="Lapidus A."/>
        </authorList>
    </citation>
    <scope>NUCLEOTIDE SEQUENCE [LARGE SCALE GENOMIC DNA]</scope>
    <source>
        <strain evidence="3">DSM 9799 / CCM 4581 / KCTC 23876 / PAT</strain>
    </source>
</reference>
<accession>E1SMU2</accession>
<dbReference type="Proteomes" id="UP000006683">
    <property type="component" value="Chromosome"/>
</dbReference>
<protein>
    <submittedName>
        <fullName evidence="2">Uncharacterized protein</fullName>
    </submittedName>
</protein>
<dbReference type="RefSeq" id="WP_013345917.1">
    <property type="nucleotide sequence ID" value="NC_014541.1"/>
</dbReference>
<dbReference type="OrthoDB" id="6184036at2"/>
<proteinExistence type="predicted"/>
<evidence type="ECO:0000256" key="1">
    <source>
        <dbReference type="SAM" id="Phobius"/>
    </source>
</evidence>
<name>E1SMU2_FERBD</name>
<dbReference type="GeneID" id="67182621"/>
<dbReference type="AlphaFoldDB" id="E1SMU2"/>
<keyword evidence="1" id="KW-1133">Transmembrane helix</keyword>
<organism evidence="2 3">
    <name type="scientific">Ferrimonas balearica (strain DSM 9799 / CCM 4581 / KCTC 23876 / PAT)</name>
    <dbReference type="NCBI Taxonomy" id="550540"/>
    <lineage>
        <taxon>Bacteria</taxon>
        <taxon>Pseudomonadati</taxon>
        <taxon>Pseudomonadota</taxon>
        <taxon>Gammaproteobacteria</taxon>
        <taxon>Alteromonadales</taxon>
        <taxon>Ferrimonadaceae</taxon>
        <taxon>Ferrimonas</taxon>
    </lineage>
</organism>
<keyword evidence="1" id="KW-0812">Transmembrane</keyword>
<gene>
    <name evidence="2" type="ordered locus">Fbal_2409</name>
</gene>
<dbReference type="EMBL" id="CP002209">
    <property type="protein sequence ID" value="ADN76611.1"/>
    <property type="molecule type" value="Genomic_DNA"/>
</dbReference>
<dbReference type="STRING" id="550540.Fbal_2409"/>
<dbReference type="KEGG" id="fbl:Fbal_2409"/>
<evidence type="ECO:0000313" key="3">
    <source>
        <dbReference type="Proteomes" id="UP000006683"/>
    </source>
</evidence>
<evidence type="ECO:0000313" key="2">
    <source>
        <dbReference type="EMBL" id="ADN76611.1"/>
    </source>
</evidence>